<dbReference type="Proteomes" id="UP000314294">
    <property type="component" value="Unassembled WGS sequence"/>
</dbReference>
<organism evidence="4 5">
    <name type="scientific">Liparis tanakae</name>
    <name type="common">Tanaka's snailfish</name>
    <dbReference type="NCBI Taxonomy" id="230148"/>
    <lineage>
        <taxon>Eukaryota</taxon>
        <taxon>Metazoa</taxon>
        <taxon>Chordata</taxon>
        <taxon>Craniata</taxon>
        <taxon>Vertebrata</taxon>
        <taxon>Euteleostomi</taxon>
        <taxon>Actinopterygii</taxon>
        <taxon>Neopterygii</taxon>
        <taxon>Teleostei</taxon>
        <taxon>Neoteleostei</taxon>
        <taxon>Acanthomorphata</taxon>
        <taxon>Eupercaria</taxon>
        <taxon>Perciformes</taxon>
        <taxon>Cottioidei</taxon>
        <taxon>Cottales</taxon>
        <taxon>Liparidae</taxon>
        <taxon>Liparis</taxon>
    </lineage>
</organism>
<gene>
    <name evidence="4" type="ORF">EYF80_041321</name>
</gene>
<evidence type="ECO:0000256" key="1">
    <source>
        <dbReference type="PROSITE-ProRule" id="PRU00371"/>
    </source>
</evidence>
<feature type="region of interest" description="Disordered" evidence="2">
    <location>
        <begin position="1"/>
        <end position="28"/>
    </location>
</feature>
<protein>
    <recommendedName>
        <fullName evidence="3">BESS domain-containing protein</fullName>
    </recommendedName>
</protein>
<evidence type="ECO:0000313" key="5">
    <source>
        <dbReference type="Proteomes" id="UP000314294"/>
    </source>
</evidence>
<feature type="region of interest" description="Disordered" evidence="2">
    <location>
        <begin position="97"/>
        <end position="173"/>
    </location>
</feature>
<feature type="compositionally biased region" description="Basic and acidic residues" evidence="2">
    <location>
        <begin position="164"/>
        <end position="173"/>
    </location>
</feature>
<keyword evidence="5" id="KW-1185">Reference proteome</keyword>
<proteinExistence type="predicted"/>
<keyword evidence="1" id="KW-0539">Nucleus</keyword>
<dbReference type="GO" id="GO:0003677">
    <property type="term" value="F:DNA binding"/>
    <property type="evidence" value="ECO:0007669"/>
    <property type="project" value="InterPro"/>
</dbReference>
<feature type="compositionally biased region" description="Low complexity" evidence="2">
    <location>
        <begin position="102"/>
        <end position="128"/>
    </location>
</feature>
<evidence type="ECO:0000259" key="3">
    <source>
        <dbReference type="PROSITE" id="PS51031"/>
    </source>
</evidence>
<dbReference type="PROSITE" id="PS51031">
    <property type="entry name" value="BESS"/>
    <property type="match status" value="1"/>
</dbReference>
<dbReference type="AlphaFoldDB" id="A0A4Z2G5S9"/>
<sequence length="247" mass="27353">MGSSADKATVGPYCTQHDTENDRETEEESVEHVVVNCKAHETRESSTIIKGPNIVLSILRPFSLLLSKYFLEHPIPNFKMVLLATIPSTASMAADKENLPCTSTPEPSTSSQPEPSTSSQPEPSTSSQPEPPTSSPEASLESSVASLPAVCTPSPLSRRAQKKREREQEHRDQAQLELLEQRRASLMQRKEEDEDSRFAATLVDVLKNLPADKRLQVRRRIYNAAVDMSSRKKVEHKGDTISKTCKG</sequence>
<reference evidence="4 5" key="1">
    <citation type="submission" date="2019-03" db="EMBL/GenBank/DDBJ databases">
        <title>First draft genome of Liparis tanakae, snailfish: a comprehensive survey of snailfish specific genes.</title>
        <authorList>
            <person name="Kim W."/>
            <person name="Song I."/>
            <person name="Jeong J.-H."/>
            <person name="Kim D."/>
            <person name="Kim S."/>
            <person name="Ryu S."/>
            <person name="Song J.Y."/>
            <person name="Lee S.K."/>
        </authorList>
    </citation>
    <scope>NUCLEOTIDE SEQUENCE [LARGE SCALE GENOMIC DNA]</scope>
    <source>
        <tissue evidence="4">Muscle</tissue>
    </source>
</reference>
<feature type="domain" description="BESS" evidence="3">
    <location>
        <begin position="192"/>
        <end position="231"/>
    </location>
</feature>
<dbReference type="InterPro" id="IPR004210">
    <property type="entry name" value="BESS_motif"/>
</dbReference>
<evidence type="ECO:0000256" key="2">
    <source>
        <dbReference type="SAM" id="MobiDB-lite"/>
    </source>
</evidence>
<comment type="caution">
    <text evidence="4">The sequence shown here is derived from an EMBL/GenBank/DDBJ whole genome shotgun (WGS) entry which is preliminary data.</text>
</comment>
<feature type="compositionally biased region" description="Low complexity" evidence="2">
    <location>
        <begin position="135"/>
        <end position="150"/>
    </location>
</feature>
<name>A0A4Z2G5S9_9TELE</name>
<evidence type="ECO:0000313" key="4">
    <source>
        <dbReference type="EMBL" id="TNN48490.1"/>
    </source>
</evidence>
<dbReference type="EMBL" id="SRLO01000695">
    <property type="protein sequence ID" value="TNN48490.1"/>
    <property type="molecule type" value="Genomic_DNA"/>
</dbReference>
<dbReference type="GO" id="GO:0005634">
    <property type="term" value="C:nucleus"/>
    <property type="evidence" value="ECO:0007669"/>
    <property type="project" value="UniProtKB-SubCell"/>
</dbReference>
<accession>A0A4Z2G5S9</accession>
<comment type="subcellular location">
    <subcellularLocation>
        <location evidence="1">Nucleus</location>
    </subcellularLocation>
</comment>